<evidence type="ECO:0000259" key="1">
    <source>
        <dbReference type="Pfam" id="PF00535"/>
    </source>
</evidence>
<dbReference type="SUPFAM" id="SSF53448">
    <property type="entry name" value="Nucleotide-diphospho-sugar transferases"/>
    <property type="match status" value="1"/>
</dbReference>
<evidence type="ECO:0000313" key="2">
    <source>
        <dbReference type="EMBL" id="MDT0353775.1"/>
    </source>
</evidence>
<dbReference type="EMBL" id="JAVREJ010000044">
    <property type="protein sequence ID" value="MDT0353775.1"/>
    <property type="molecule type" value="Genomic_DNA"/>
</dbReference>
<feature type="domain" description="Glycosyltransferase 2-like" evidence="1">
    <location>
        <begin position="20"/>
        <end position="135"/>
    </location>
</feature>
<dbReference type="InterPro" id="IPR029044">
    <property type="entry name" value="Nucleotide-diphossugar_trans"/>
</dbReference>
<name>A0ABU2NIH5_9PSEU</name>
<keyword evidence="2" id="KW-0808">Transferase</keyword>
<dbReference type="GO" id="GO:0016757">
    <property type="term" value="F:glycosyltransferase activity"/>
    <property type="evidence" value="ECO:0007669"/>
    <property type="project" value="UniProtKB-KW"/>
</dbReference>
<accession>A0ABU2NIH5</accession>
<proteinExistence type="predicted"/>
<dbReference type="RefSeq" id="WP_311560286.1">
    <property type="nucleotide sequence ID" value="NZ_JAVREJ010000044.1"/>
</dbReference>
<dbReference type="InterPro" id="IPR050834">
    <property type="entry name" value="Glycosyltransf_2"/>
</dbReference>
<comment type="caution">
    <text evidence="2">The sequence shown here is derived from an EMBL/GenBank/DDBJ whole genome shotgun (WGS) entry which is preliminary data.</text>
</comment>
<organism evidence="2 3">
    <name type="scientific">Pseudonocardia charpentierae</name>
    <dbReference type="NCBI Taxonomy" id="3075545"/>
    <lineage>
        <taxon>Bacteria</taxon>
        <taxon>Bacillati</taxon>
        <taxon>Actinomycetota</taxon>
        <taxon>Actinomycetes</taxon>
        <taxon>Pseudonocardiales</taxon>
        <taxon>Pseudonocardiaceae</taxon>
        <taxon>Pseudonocardia</taxon>
    </lineage>
</organism>
<evidence type="ECO:0000313" key="3">
    <source>
        <dbReference type="Proteomes" id="UP001183202"/>
    </source>
</evidence>
<dbReference type="Proteomes" id="UP001183202">
    <property type="component" value="Unassembled WGS sequence"/>
</dbReference>
<dbReference type="CDD" id="cd00761">
    <property type="entry name" value="Glyco_tranf_GTA_type"/>
    <property type="match status" value="1"/>
</dbReference>
<dbReference type="EC" id="2.4.-.-" evidence="2"/>
<protein>
    <submittedName>
        <fullName evidence="2">Glycosyltransferase family A protein</fullName>
        <ecNumber evidence="2">2.4.-.-</ecNumber>
    </submittedName>
</protein>
<sequence length="330" mass="35915">MTEATSPPGQTGHSWPPSVSVVIPAYNAAATLAEQLEALAGQDYEGDWEVVVVDNGSNDATADIARHYAQRLPTCRVVEGRRRGHAAPRNDGARAARGELLAYCDADDVVAPGWLRAIAAAACRYDLVGGWLDPEPLNDEATRSWHGAYPRDGLRSWLLPYSGAGNFAIWAEVLCDLGGWSDDYEAGAEDVELCWRAQLAGYRLGFAPDAVVQVRYRPGLRSSARKAWTIGINSERLLRDFGFLRELDLPAKAEAVHAVDDGTGALGRALGRGVWLVTRLHYLLGSRRRRGQWISVGAQYAGRLRGALEYRVRDRLPRGPARATTGKVAG</sequence>
<dbReference type="PANTHER" id="PTHR43685:SF12">
    <property type="entry name" value="GLYCOSYL TRANSFERASE FAMILY 2"/>
    <property type="match status" value="1"/>
</dbReference>
<gene>
    <name evidence="2" type="ORF">RM445_30235</name>
</gene>
<dbReference type="Pfam" id="PF00535">
    <property type="entry name" value="Glycos_transf_2"/>
    <property type="match status" value="1"/>
</dbReference>
<dbReference type="Gene3D" id="3.90.550.10">
    <property type="entry name" value="Spore Coat Polysaccharide Biosynthesis Protein SpsA, Chain A"/>
    <property type="match status" value="1"/>
</dbReference>
<keyword evidence="3" id="KW-1185">Reference proteome</keyword>
<reference evidence="3" key="1">
    <citation type="submission" date="2023-07" db="EMBL/GenBank/DDBJ databases">
        <title>30 novel species of actinomycetes from the DSMZ collection.</title>
        <authorList>
            <person name="Nouioui I."/>
        </authorList>
    </citation>
    <scope>NUCLEOTIDE SEQUENCE [LARGE SCALE GENOMIC DNA]</scope>
    <source>
        <strain evidence="3">DSM 45834</strain>
    </source>
</reference>
<keyword evidence="2" id="KW-0328">Glycosyltransferase</keyword>
<dbReference type="PANTHER" id="PTHR43685">
    <property type="entry name" value="GLYCOSYLTRANSFERASE"/>
    <property type="match status" value="1"/>
</dbReference>
<dbReference type="InterPro" id="IPR001173">
    <property type="entry name" value="Glyco_trans_2-like"/>
</dbReference>